<evidence type="ECO:0000313" key="1">
    <source>
        <dbReference type="EMBL" id="UUC44742.1"/>
    </source>
</evidence>
<accession>A0ABY5IPI2</accession>
<name>A0ABY5IPI2_9FLAO</name>
<dbReference type="EMBL" id="CP101751">
    <property type="protein sequence ID" value="UUC44742.1"/>
    <property type="molecule type" value="Genomic_DNA"/>
</dbReference>
<organism evidence="1 2">
    <name type="scientific">Flavobacterium cerinum</name>
    <dbReference type="NCBI Taxonomy" id="2502784"/>
    <lineage>
        <taxon>Bacteria</taxon>
        <taxon>Pseudomonadati</taxon>
        <taxon>Bacteroidota</taxon>
        <taxon>Flavobacteriia</taxon>
        <taxon>Flavobacteriales</taxon>
        <taxon>Flavobacteriaceae</taxon>
        <taxon>Flavobacterium</taxon>
    </lineage>
</organism>
<evidence type="ECO:0000313" key="2">
    <source>
        <dbReference type="Proteomes" id="UP001059844"/>
    </source>
</evidence>
<reference evidence="1" key="1">
    <citation type="submission" date="2022-07" db="EMBL/GenBank/DDBJ databases">
        <title>Isolation, identification, and degradation of a PFOSA degrading strain from sewage treatment plant.</title>
        <authorList>
            <person name="Zhang L."/>
            <person name="Huo Y."/>
        </authorList>
    </citation>
    <scope>NUCLEOTIDE SEQUENCE</scope>
    <source>
        <strain evidence="1">C1</strain>
    </source>
</reference>
<dbReference type="RefSeq" id="WP_256550425.1">
    <property type="nucleotide sequence ID" value="NZ_CP101751.1"/>
</dbReference>
<evidence type="ECO:0008006" key="3">
    <source>
        <dbReference type="Google" id="ProtNLM"/>
    </source>
</evidence>
<sequence>MKKTYCFLIMSILTFSCAEKKKEVNPNLIYFNSEFLAELDDVNYDKLKANLNSKVKAKYIDKIIYISKKIDANACGTYSGDLEIKKDSIILIYRLTSDEVCTSTAIVEATYIIKNPKKKRYSFGIRYE</sequence>
<keyword evidence="2" id="KW-1185">Reference proteome</keyword>
<dbReference type="Proteomes" id="UP001059844">
    <property type="component" value="Chromosome"/>
</dbReference>
<proteinExistence type="predicted"/>
<protein>
    <recommendedName>
        <fullName evidence="3">Lipoprotein</fullName>
    </recommendedName>
</protein>
<dbReference type="PROSITE" id="PS51257">
    <property type="entry name" value="PROKAR_LIPOPROTEIN"/>
    <property type="match status" value="1"/>
</dbReference>
<gene>
    <name evidence="1" type="ORF">NOX80_14025</name>
</gene>